<reference evidence="1 2" key="1">
    <citation type="submission" date="2016-10" db="EMBL/GenBank/DDBJ databases">
        <authorList>
            <person name="de Groot N.N."/>
        </authorList>
    </citation>
    <scope>NUCLEOTIDE SEQUENCE [LARGE SCALE GENOMIC DNA]</scope>
    <source>
        <strain evidence="1 2">DSM 44908</strain>
    </source>
</reference>
<evidence type="ECO:0000313" key="1">
    <source>
        <dbReference type="EMBL" id="SFA60873.1"/>
    </source>
</evidence>
<name>A0A1I0UAH0_9NOCA</name>
<protein>
    <submittedName>
        <fullName evidence="1">Uncharacterized protein</fullName>
    </submittedName>
</protein>
<sequence length="156" mass="17432">MSVHEVTYYQAKCDGCGYIETDYGDYSAWGDPGTPFDSLPDNGWIVGDRDNPDYCPTCVEKMPCEVCKSTDYTYLVDDHKVCETHEDHDFSALKCKHCGEQIEQYANGQHRHHAGPGGKNRCQIEPYGYMAEPHGDPCTVLCIGHEPGLHVVEDPS</sequence>
<organism evidence="1 2">
    <name type="scientific">Rhodococcoides kroppenstedtii</name>
    <dbReference type="NCBI Taxonomy" id="293050"/>
    <lineage>
        <taxon>Bacteria</taxon>
        <taxon>Bacillati</taxon>
        <taxon>Actinomycetota</taxon>
        <taxon>Actinomycetes</taxon>
        <taxon>Mycobacteriales</taxon>
        <taxon>Nocardiaceae</taxon>
        <taxon>Rhodococcoides</taxon>
    </lineage>
</organism>
<proteinExistence type="predicted"/>
<dbReference type="AlphaFoldDB" id="A0A1I0UAH0"/>
<accession>A0A1I0UAH0</accession>
<dbReference type="OrthoDB" id="4775483at2"/>
<gene>
    <name evidence="1" type="ORF">SAMN05444374_11648</name>
</gene>
<dbReference type="Proteomes" id="UP000182054">
    <property type="component" value="Unassembled WGS sequence"/>
</dbReference>
<evidence type="ECO:0000313" key="2">
    <source>
        <dbReference type="Proteomes" id="UP000182054"/>
    </source>
</evidence>
<dbReference type="GeneID" id="85487798"/>
<dbReference type="EMBL" id="FOJN01000016">
    <property type="protein sequence ID" value="SFA60873.1"/>
    <property type="molecule type" value="Genomic_DNA"/>
</dbReference>
<dbReference type="RefSeq" id="WP_139204016.1">
    <property type="nucleotide sequence ID" value="NZ_FOJN01000016.1"/>
</dbReference>